<dbReference type="Proteomes" id="UP001238805">
    <property type="component" value="Chromosome"/>
</dbReference>
<keyword evidence="4 6" id="KW-0067">ATP-binding</keyword>
<dbReference type="GO" id="GO:0005524">
    <property type="term" value="F:ATP binding"/>
    <property type="evidence" value="ECO:0007669"/>
    <property type="project" value="UniProtKB-KW"/>
</dbReference>
<proteinExistence type="inferred from homology"/>
<name>A0ABY8VPU0_9CORY</name>
<evidence type="ECO:0000256" key="3">
    <source>
        <dbReference type="ARBA" id="ARBA00022741"/>
    </source>
</evidence>
<evidence type="ECO:0000313" key="7">
    <source>
        <dbReference type="Proteomes" id="UP001238805"/>
    </source>
</evidence>
<dbReference type="PANTHER" id="PTHR46743">
    <property type="entry name" value="TEICHOIC ACIDS EXPORT ATP-BINDING PROTEIN TAGH"/>
    <property type="match status" value="1"/>
</dbReference>
<dbReference type="InterPro" id="IPR003439">
    <property type="entry name" value="ABC_transporter-like_ATP-bd"/>
</dbReference>
<keyword evidence="7" id="KW-1185">Reference proteome</keyword>
<keyword evidence="2" id="KW-0813">Transport</keyword>
<dbReference type="InterPro" id="IPR050683">
    <property type="entry name" value="Bact_Polysacc_Export_ATP-bd"/>
</dbReference>
<reference evidence="6 7" key="1">
    <citation type="submission" date="2023-05" db="EMBL/GenBank/DDBJ databases">
        <title>Corynebacterium suedekumii sp. nov. and Corynebacterium breve sp. nov. isolated from raw cow's milk.</title>
        <authorList>
            <person name="Baer M.K."/>
            <person name="Mehl L."/>
            <person name="Hellmuth R."/>
            <person name="Marke G."/>
            <person name="Lipski A."/>
        </authorList>
    </citation>
    <scope>NUCLEOTIDE SEQUENCE [LARGE SCALE GENOMIC DNA]</scope>
    <source>
        <strain evidence="6 7">LM112</strain>
    </source>
</reference>
<evidence type="ECO:0000256" key="1">
    <source>
        <dbReference type="ARBA" id="ARBA00005417"/>
    </source>
</evidence>
<evidence type="ECO:0000259" key="5">
    <source>
        <dbReference type="PROSITE" id="PS50893"/>
    </source>
</evidence>
<organism evidence="6 7">
    <name type="scientific">Corynebacterium suedekumii</name>
    <dbReference type="NCBI Taxonomy" id="3049801"/>
    <lineage>
        <taxon>Bacteria</taxon>
        <taxon>Bacillati</taxon>
        <taxon>Actinomycetota</taxon>
        <taxon>Actinomycetes</taxon>
        <taxon>Mycobacteriales</taxon>
        <taxon>Corynebacteriaceae</taxon>
        <taxon>Corynebacterium</taxon>
    </lineage>
</organism>
<dbReference type="SMART" id="SM00382">
    <property type="entry name" value="AAA"/>
    <property type="match status" value="1"/>
</dbReference>
<protein>
    <submittedName>
        <fullName evidence="6">ABC transporter ATP-binding protein</fullName>
    </submittedName>
</protein>
<evidence type="ECO:0000256" key="4">
    <source>
        <dbReference type="ARBA" id="ARBA00022840"/>
    </source>
</evidence>
<feature type="domain" description="ABC transporter" evidence="5">
    <location>
        <begin position="21"/>
        <end position="241"/>
    </location>
</feature>
<dbReference type="RefSeq" id="WP_284874796.1">
    <property type="nucleotide sequence ID" value="NZ_CP126970.1"/>
</dbReference>
<dbReference type="InterPro" id="IPR015860">
    <property type="entry name" value="ABC_transpr_TagH-like"/>
</dbReference>
<dbReference type="Pfam" id="PF00005">
    <property type="entry name" value="ABC_tran"/>
    <property type="match status" value="1"/>
</dbReference>
<dbReference type="InterPro" id="IPR003593">
    <property type="entry name" value="AAA+_ATPase"/>
</dbReference>
<evidence type="ECO:0000313" key="6">
    <source>
        <dbReference type="EMBL" id="WIM70203.1"/>
    </source>
</evidence>
<dbReference type="InterPro" id="IPR027417">
    <property type="entry name" value="P-loop_NTPase"/>
</dbReference>
<evidence type="ECO:0000256" key="2">
    <source>
        <dbReference type="ARBA" id="ARBA00022448"/>
    </source>
</evidence>
<dbReference type="SUPFAM" id="SSF52540">
    <property type="entry name" value="P-loop containing nucleoside triphosphate hydrolases"/>
    <property type="match status" value="1"/>
</dbReference>
<keyword evidence="3" id="KW-0547">Nucleotide-binding</keyword>
<dbReference type="EMBL" id="CP126970">
    <property type="protein sequence ID" value="WIM70203.1"/>
    <property type="molecule type" value="Genomic_DNA"/>
</dbReference>
<sequence length="277" mass="30112">MSEEATVVVRRVFKNYEVPNLKGRNPFRKDRSSTVSALKGVSLVANRGDSIGVLGRNGSGKSTLLRLIAGGESSSSGDIFVTSNPTLLSVSAALQPSLTGVENIHLGLLAQGLSPSEARGLENEIIRFSGIGDAVHRPMNTYSSGMGARLKFAISTSVRREILLVDEALSTGDAAFGEKARKRMFSFLDDAGTIFLVSHQASTIQKICNRVIWLHEGEIIADGDPIFVSKMYRSWSSWLSQEEDEKAEAIIAKMRSKYVTPHIVFTSEAEEVLNFSS</sequence>
<accession>A0ABY8VPU0</accession>
<dbReference type="PANTHER" id="PTHR46743:SF2">
    <property type="entry name" value="TEICHOIC ACIDS EXPORT ATP-BINDING PROTEIN TAGH"/>
    <property type="match status" value="1"/>
</dbReference>
<comment type="similarity">
    <text evidence="1">Belongs to the ABC transporter superfamily.</text>
</comment>
<dbReference type="CDD" id="cd03220">
    <property type="entry name" value="ABC_KpsT_Wzt"/>
    <property type="match status" value="1"/>
</dbReference>
<gene>
    <name evidence="6" type="ORF">QP029_13680</name>
</gene>
<dbReference type="Gene3D" id="3.40.50.300">
    <property type="entry name" value="P-loop containing nucleotide triphosphate hydrolases"/>
    <property type="match status" value="1"/>
</dbReference>
<dbReference type="PROSITE" id="PS50893">
    <property type="entry name" value="ABC_TRANSPORTER_2"/>
    <property type="match status" value="1"/>
</dbReference>